<accession>A0ACB5T2J0</accession>
<proteinExistence type="predicted"/>
<reference evidence="1" key="1">
    <citation type="submission" date="2023-04" db="EMBL/GenBank/DDBJ databases">
        <title>Ambrosiozyma monospora NBRC 10751.</title>
        <authorList>
            <person name="Ichikawa N."/>
            <person name="Sato H."/>
            <person name="Tonouchi N."/>
        </authorList>
    </citation>
    <scope>NUCLEOTIDE SEQUENCE</scope>
    <source>
        <strain evidence="1">NBRC 10751</strain>
    </source>
</reference>
<organism evidence="1 2">
    <name type="scientific">Ambrosiozyma monospora</name>
    <name type="common">Yeast</name>
    <name type="synonym">Endomycopsis monosporus</name>
    <dbReference type="NCBI Taxonomy" id="43982"/>
    <lineage>
        <taxon>Eukaryota</taxon>
        <taxon>Fungi</taxon>
        <taxon>Dikarya</taxon>
        <taxon>Ascomycota</taxon>
        <taxon>Saccharomycotina</taxon>
        <taxon>Pichiomycetes</taxon>
        <taxon>Pichiales</taxon>
        <taxon>Pichiaceae</taxon>
        <taxon>Ambrosiozyma</taxon>
    </lineage>
</organism>
<comment type="caution">
    <text evidence="1">The sequence shown here is derived from an EMBL/GenBank/DDBJ whole genome shotgun (WGS) entry which is preliminary data.</text>
</comment>
<gene>
    <name evidence="1" type="ORF">Amon02_000420000</name>
</gene>
<dbReference type="Proteomes" id="UP001165064">
    <property type="component" value="Unassembled WGS sequence"/>
</dbReference>
<sequence>MLILSNVIKPQNYGNSYASKKTSHLRYPSFTESTPDSNFVPVLPISLTDNPVALETSITAENYVNVPLSDHHSNMASTSNSQELEIIPSSRGADVLTGSTNNNNTVVNINMNQPILNSNKDVVFKLKIHETAGLNKDGKIHLIKLTLPKANLLNAVKKAIFTKVKINLIKYHYDLSYIDAVGDLISIDRDEDLDTIFNSDNMHRNQHHNNNNSNGITTVNTTSSSYGGDPVVVNRQMTLVMEIRPRPSLRKLFDSVLEKSGRYSTGGGSSEAVLAVVGVGMVISILSAVAMGRSSATRAPGR</sequence>
<keyword evidence="2" id="KW-1185">Reference proteome</keyword>
<name>A0ACB5T2J0_AMBMO</name>
<evidence type="ECO:0000313" key="2">
    <source>
        <dbReference type="Proteomes" id="UP001165064"/>
    </source>
</evidence>
<evidence type="ECO:0000313" key="1">
    <source>
        <dbReference type="EMBL" id="GME79927.1"/>
    </source>
</evidence>
<protein>
    <submittedName>
        <fullName evidence="1">Unnamed protein product</fullName>
    </submittedName>
</protein>
<dbReference type="EMBL" id="BSXS01002824">
    <property type="protein sequence ID" value="GME79927.1"/>
    <property type="molecule type" value="Genomic_DNA"/>
</dbReference>